<keyword evidence="3" id="KW-1185">Reference proteome</keyword>
<dbReference type="RefSeq" id="WP_187265509.1">
    <property type="nucleotide sequence ID" value="NZ_VKAD01000002.1"/>
</dbReference>
<dbReference type="Proteomes" id="UP000321764">
    <property type="component" value="Unassembled WGS sequence"/>
</dbReference>
<protein>
    <recommendedName>
        <fullName evidence="1">DUF6436 domain-containing protein</fullName>
    </recommendedName>
</protein>
<dbReference type="EMBL" id="VKAD01000002">
    <property type="protein sequence ID" value="TXR51890.1"/>
    <property type="molecule type" value="Genomic_DNA"/>
</dbReference>
<proteinExistence type="predicted"/>
<organism evidence="2 3">
    <name type="scientific">Reinekea thalattae</name>
    <dbReference type="NCBI Taxonomy" id="2593301"/>
    <lineage>
        <taxon>Bacteria</taxon>
        <taxon>Pseudomonadati</taxon>
        <taxon>Pseudomonadota</taxon>
        <taxon>Gammaproteobacteria</taxon>
        <taxon>Oceanospirillales</taxon>
        <taxon>Saccharospirillaceae</taxon>
        <taxon>Reinekea</taxon>
    </lineage>
</organism>
<sequence>MQKKHILAAILIAVWVPASLVLLKRFGDSYTGVFDPNFQLKTVSANAPELISKLDIRNDQSAIIHVLDKTCSCYEQTAEHVNYLADQMPAGVAQRDMSVAELAKMGIEVPATPMTILIRNSELQYVGPYATGPLCTPQSDIILPILEGKIQLPNAWLNSTAVACRCPV</sequence>
<reference evidence="2 3" key="1">
    <citation type="submission" date="2019-07" db="EMBL/GenBank/DDBJ databases">
        <title>Reinekea sp. strain SSH23 genome sequencing and assembly.</title>
        <authorList>
            <person name="Kim I."/>
        </authorList>
    </citation>
    <scope>NUCLEOTIDE SEQUENCE [LARGE SCALE GENOMIC DNA]</scope>
    <source>
        <strain evidence="2 3">SSH23</strain>
    </source>
</reference>
<dbReference type="Pfam" id="PF20029">
    <property type="entry name" value="DUF6436"/>
    <property type="match status" value="1"/>
</dbReference>
<gene>
    <name evidence="2" type="ORF">FME95_10715</name>
</gene>
<comment type="caution">
    <text evidence="2">The sequence shown here is derived from an EMBL/GenBank/DDBJ whole genome shotgun (WGS) entry which is preliminary data.</text>
</comment>
<name>A0A5C8Z4M7_9GAMM</name>
<evidence type="ECO:0000313" key="2">
    <source>
        <dbReference type="EMBL" id="TXR51890.1"/>
    </source>
</evidence>
<dbReference type="AlphaFoldDB" id="A0A5C8Z4M7"/>
<evidence type="ECO:0000259" key="1">
    <source>
        <dbReference type="Pfam" id="PF20029"/>
    </source>
</evidence>
<feature type="domain" description="DUF6436" evidence="1">
    <location>
        <begin position="56"/>
        <end position="167"/>
    </location>
</feature>
<dbReference type="InterPro" id="IPR045494">
    <property type="entry name" value="DUF6436"/>
</dbReference>
<evidence type="ECO:0000313" key="3">
    <source>
        <dbReference type="Proteomes" id="UP000321764"/>
    </source>
</evidence>
<accession>A0A5C8Z4M7</accession>